<comment type="caution">
    <text evidence="2">The sequence shown here is derived from an EMBL/GenBank/DDBJ whole genome shotgun (WGS) entry which is preliminary data.</text>
</comment>
<keyword evidence="3" id="KW-1185">Reference proteome</keyword>
<gene>
    <name evidence="2" type="ORF">HHL27_09945</name>
</gene>
<protein>
    <submittedName>
        <fullName evidence="2">Transposase</fullName>
    </submittedName>
</protein>
<dbReference type="EMBL" id="JABBGM010000003">
    <property type="protein sequence ID" value="NML93987.1"/>
    <property type="molecule type" value="Genomic_DNA"/>
</dbReference>
<evidence type="ECO:0000313" key="2">
    <source>
        <dbReference type="EMBL" id="NML93987.1"/>
    </source>
</evidence>
<accession>A0A7Y0BP11</accession>
<organism evidence="2 3">
    <name type="scientific">Novosphingobium olei</name>
    <dbReference type="NCBI Taxonomy" id="2728851"/>
    <lineage>
        <taxon>Bacteria</taxon>
        <taxon>Pseudomonadati</taxon>
        <taxon>Pseudomonadota</taxon>
        <taxon>Alphaproteobacteria</taxon>
        <taxon>Sphingomonadales</taxon>
        <taxon>Sphingomonadaceae</taxon>
        <taxon>Novosphingobium</taxon>
    </lineage>
</organism>
<feature type="domain" description="Transposase IS204/IS1001/IS1096/IS1165 DDE" evidence="1">
    <location>
        <begin position="63"/>
        <end position="111"/>
    </location>
</feature>
<name>A0A7Y0BP11_9SPHN</name>
<reference evidence="2 3" key="1">
    <citation type="submission" date="2020-04" db="EMBL/GenBank/DDBJ databases">
        <title>Novosphingobium sp. TW-4 isolated from soil.</title>
        <authorList>
            <person name="Dahal R.H."/>
            <person name="Chaudhary D.K."/>
        </authorList>
    </citation>
    <scope>NUCLEOTIDE SEQUENCE [LARGE SCALE GENOMIC DNA]</scope>
    <source>
        <strain evidence="2 3">TW-4</strain>
    </source>
</reference>
<sequence>MYSSESMFGEHLQILLRARCAMTFCQDCARPFRRVQSRYLRCPWDLAIDGRRVSQQSGELSVIGIDDFAFRRGQTYGTIVCDLERRKPVTLLPDRALETSRTFLAAHPSARSFGRQVTAESWFEMCCAASASTCSAPGRAFSTPGCLG</sequence>
<dbReference type="InterPro" id="IPR002560">
    <property type="entry name" value="Transposase_DDE"/>
</dbReference>
<dbReference type="PANTHER" id="PTHR33498">
    <property type="entry name" value="TRANSPOSASE FOR INSERTION SEQUENCE ELEMENT IS1557"/>
    <property type="match status" value="1"/>
</dbReference>
<dbReference type="InterPro" id="IPR047951">
    <property type="entry name" value="Transpos_ISL3"/>
</dbReference>
<evidence type="ECO:0000259" key="1">
    <source>
        <dbReference type="Pfam" id="PF01610"/>
    </source>
</evidence>
<dbReference type="AlphaFoldDB" id="A0A7Y0BP11"/>
<dbReference type="Proteomes" id="UP000583556">
    <property type="component" value="Unassembled WGS sequence"/>
</dbReference>
<dbReference type="PANTHER" id="PTHR33498:SF1">
    <property type="entry name" value="TRANSPOSASE FOR INSERTION SEQUENCE ELEMENT IS1557"/>
    <property type="match status" value="1"/>
</dbReference>
<dbReference type="Pfam" id="PF01610">
    <property type="entry name" value="DDE_Tnp_ISL3"/>
    <property type="match status" value="1"/>
</dbReference>
<proteinExistence type="predicted"/>
<evidence type="ECO:0000313" key="3">
    <source>
        <dbReference type="Proteomes" id="UP000583556"/>
    </source>
</evidence>